<organism evidence="2 3">
    <name type="scientific">Dimargaris verticillata</name>
    <dbReference type="NCBI Taxonomy" id="2761393"/>
    <lineage>
        <taxon>Eukaryota</taxon>
        <taxon>Fungi</taxon>
        <taxon>Fungi incertae sedis</taxon>
        <taxon>Zoopagomycota</taxon>
        <taxon>Kickxellomycotina</taxon>
        <taxon>Dimargaritomycetes</taxon>
        <taxon>Dimargaritales</taxon>
        <taxon>Dimargaritaceae</taxon>
        <taxon>Dimargaris</taxon>
    </lineage>
</organism>
<feature type="compositionally biased region" description="Basic and acidic residues" evidence="1">
    <location>
        <begin position="91"/>
        <end position="108"/>
    </location>
</feature>
<sequence>MGLPGAYYGHDDRQRPPYYSPGGSGHHYPPPQVSGPPHVSGHRMPPGSAAGPRPRDDDYKGVAESLISMGEPRHPGQGPPPPSGNPGLKRRPSDDNRPYSDYPHDSKRMAYSSAMDHHRDMNKHPPGHPYSPRT</sequence>
<dbReference type="AlphaFoldDB" id="A0A9W8B6I5"/>
<evidence type="ECO:0000313" key="2">
    <source>
        <dbReference type="EMBL" id="KAJ1983446.1"/>
    </source>
</evidence>
<protein>
    <submittedName>
        <fullName evidence="2">Uncharacterized protein</fullName>
    </submittedName>
</protein>
<dbReference type="EMBL" id="JANBQB010000055">
    <property type="protein sequence ID" value="KAJ1983446.1"/>
    <property type="molecule type" value="Genomic_DNA"/>
</dbReference>
<name>A0A9W8B6I5_9FUNG</name>
<proteinExistence type="predicted"/>
<reference evidence="2" key="1">
    <citation type="submission" date="2022-07" db="EMBL/GenBank/DDBJ databases">
        <title>Phylogenomic reconstructions and comparative analyses of Kickxellomycotina fungi.</title>
        <authorList>
            <person name="Reynolds N.K."/>
            <person name="Stajich J.E."/>
            <person name="Barry K."/>
            <person name="Grigoriev I.V."/>
            <person name="Crous P."/>
            <person name="Smith M.E."/>
        </authorList>
    </citation>
    <scope>NUCLEOTIDE SEQUENCE</scope>
    <source>
        <strain evidence="2">RSA 567</strain>
    </source>
</reference>
<comment type="caution">
    <text evidence="2">The sequence shown here is derived from an EMBL/GenBank/DDBJ whole genome shotgun (WGS) entry which is preliminary data.</text>
</comment>
<dbReference type="Proteomes" id="UP001151582">
    <property type="component" value="Unassembled WGS sequence"/>
</dbReference>
<evidence type="ECO:0000256" key="1">
    <source>
        <dbReference type="SAM" id="MobiDB-lite"/>
    </source>
</evidence>
<evidence type="ECO:0000313" key="3">
    <source>
        <dbReference type="Proteomes" id="UP001151582"/>
    </source>
</evidence>
<feature type="region of interest" description="Disordered" evidence="1">
    <location>
        <begin position="1"/>
        <end position="134"/>
    </location>
</feature>
<keyword evidence="3" id="KW-1185">Reference proteome</keyword>
<gene>
    <name evidence="2" type="ORF">H4R34_001280</name>
</gene>
<accession>A0A9W8B6I5</accession>